<comment type="cofactor">
    <cofactor evidence="8">
        <name>Zn(2+)</name>
        <dbReference type="ChEBI" id="CHEBI:29105"/>
    </cofactor>
</comment>
<sequence length="286" mass="33515">MARYFSIPYTKTPKRKYFWGPVTASIDWCEENYVVSRYIAEFCNTTTNAIFIILASIAIRNAIRWHYERRILLTSVGFLTVGLGSWLFHMTLKYEFQLLDELPMIWTTLIMFWGIFDYGLSRAYSLLLAAGTTLLGAGVTWYYLVNKNPVFHEFAYGLITAAVLLRSWYLVHKRVDKEDFEARDDLKYSATWGAVTFLTGFALWGIDRGQCSNLTHAKHVIGMPWGFLLELHGWWHLLTGTGVALYIVFLTQLRLHLTGRQDEFEIRYVLRFWPVLERKHERLLRD</sequence>
<feature type="binding site" evidence="7">
    <location>
        <position position="32"/>
    </location>
    <ligand>
        <name>Ca(2+)</name>
        <dbReference type="ChEBI" id="CHEBI:29108"/>
    </ligand>
</feature>
<feature type="binding site" evidence="7">
    <location>
        <position position="30"/>
    </location>
    <ligand>
        <name>Ca(2+)</name>
        <dbReference type="ChEBI" id="CHEBI:29108"/>
    </ligand>
</feature>
<dbReference type="GO" id="GO:0046514">
    <property type="term" value="P:ceramide catabolic process"/>
    <property type="evidence" value="ECO:0007669"/>
    <property type="project" value="TreeGrafter"/>
</dbReference>
<evidence type="ECO:0000256" key="5">
    <source>
        <dbReference type="ARBA" id="ARBA00022989"/>
    </source>
</evidence>
<dbReference type="OrthoDB" id="187171at2759"/>
<gene>
    <name evidence="10" type="ORF">BCR37DRAFT_232636</name>
</gene>
<dbReference type="GeneID" id="63783118"/>
<evidence type="ECO:0000313" key="11">
    <source>
        <dbReference type="Proteomes" id="UP000193685"/>
    </source>
</evidence>
<feature type="binding site" evidence="8">
    <location>
        <position position="232"/>
    </location>
    <ligand>
        <name>Zn(2+)</name>
        <dbReference type="ChEBI" id="CHEBI:29105"/>
        <note>catalytic</note>
    </ligand>
</feature>
<dbReference type="STRING" id="56484.A0A1Y2EPC4"/>
<keyword evidence="8" id="KW-0862">Zinc</keyword>
<evidence type="ECO:0000256" key="9">
    <source>
        <dbReference type="SAM" id="Phobius"/>
    </source>
</evidence>
<evidence type="ECO:0000256" key="7">
    <source>
        <dbReference type="PIRSR" id="PIRSR608901-1"/>
    </source>
</evidence>
<keyword evidence="7" id="KW-0479">Metal-binding</keyword>
<keyword evidence="6 9" id="KW-0472">Membrane</keyword>
<dbReference type="OMA" id="IMFEPLR"/>
<evidence type="ECO:0000256" key="3">
    <source>
        <dbReference type="ARBA" id="ARBA00022692"/>
    </source>
</evidence>
<dbReference type="GO" id="GO:0046872">
    <property type="term" value="F:metal ion binding"/>
    <property type="evidence" value="ECO:0007669"/>
    <property type="project" value="UniProtKB-KW"/>
</dbReference>
<dbReference type="InterPro" id="IPR008901">
    <property type="entry name" value="ACER"/>
</dbReference>
<accession>A0A1Y2EPC4</accession>
<evidence type="ECO:0000256" key="8">
    <source>
        <dbReference type="PIRSR" id="PIRSR608901-2"/>
    </source>
</evidence>
<feature type="binding site" evidence="8">
    <location>
        <position position="236"/>
    </location>
    <ligand>
        <name>Zn(2+)</name>
        <dbReference type="ChEBI" id="CHEBI:29105"/>
        <note>catalytic</note>
    </ligand>
</feature>
<comment type="subcellular location">
    <subcellularLocation>
        <location evidence="1">Membrane</location>
        <topology evidence="1">Multi-pass membrane protein</topology>
    </subcellularLocation>
</comment>
<dbReference type="GO" id="GO:0005789">
    <property type="term" value="C:endoplasmic reticulum membrane"/>
    <property type="evidence" value="ECO:0007669"/>
    <property type="project" value="TreeGrafter"/>
</dbReference>
<keyword evidence="7" id="KW-0106">Calcium</keyword>
<feature type="transmembrane region" description="Helical" evidence="9">
    <location>
        <begin position="71"/>
        <end position="90"/>
    </location>
</feature>
<evidence type="ECO:0000256" key="4">
    <source>
        <dbReference type="ARBA" id="ARBA00022801"/>
    </source>
</evidence>
<evidence type="ECO:0000256" key="1">
    <source>
        <dbReference type="ARBA" id="ARBA00004141"/>
    </source>
</evidence>
<dbReference type="RefSeq" id="XP_040721814.1">
    <property type="nucleotide sequence ID" value="XM_040866519.1"/>
</dbReference>
<feature type="binding site" evidence="7">
    <location>
        <position position="41"/>
    </location>
    <ligand>
        <name>Ca(2+)</name>
        <dbReference type="ChEBI" id="CHEBI:29108"/>
    </ligand>
</feature>
<comment type="caution">
    <text evidence="10">The sequence shown here is derived from an EMBL/GenBank/DDBJ whole genome shotgun (WGS) entry which is preliminary data.</text>
</comment>
<organism evidence="10 11">
    <name type="scientific">Protomyces lactucae-debilis</name>
    <dbReference type="NCBI Taxonomy" id="2754530"/>
    <lineage>
        <taxon>Eukaryota</taxon>
        <taxon>Fungi</taxon>
        <taxon>Dikarya</taxon>
        <taxon>Ascomycota</taxon>
        <taxon>Taphrinomycotina</taxon>
        <taxon>Taphrinomycetes</taxon>
        <taxon>Taphrinales</taxon>
        <taxon>Protomycetaceae</taxon>
        <taxon>Protomyces</taxon>
    </lineage>
</organism>
<dbReference type="AlphaFoldDB" id="A0A1Y2EPC4"/>
<keyword evidence="5 9" id="KW-1133">Transmembrane helix</keyword>
<dbReference type="PANTHER" id="PTHR46187:SF3">
    <property type="entry name" value="ALKALINE CERAMIDASE 3"/>
    <property type="match status" value="1"/>
</dbReference>
<feature type="transmembrane region" description="Helical" evidence="9">
    <location>
        <begin position="190"/>
        <end position="206"/>
    </location>
</feature>
<name>A0A1Y2EPC4_PROLT</name>
<dbReference type="GO" id="GO:0046513">
    <property type="term" value="P:ceramide biosynthetic process"/>
    <property type="evidence" value="ECO:0007669"/>
    <property type="project" value="TreeGrafter"/>
</dbReference>
<dbReference type="Proteomes" id="UP000193685">
    <property type="component" value="Unassembled WGS sequence"/>
</dbReference>
<feature type="transmembrane region" description="Helical" evidence="9">
    <location>
        <begin position="150"/>
        <end position="169"/>
    </location>
</feature>
<comment type="similarity">
    <text evidence="2">Belongs to the alkaline ceramidase family.</text>
</comment>
<feature type="transmembrane region" description="Helical" evidence="9">
    <location>
        <begin position="102"/>
        <end position="119"/>
    </location>
</feature>
<evidence type="ECO:0000256" key="2">
    <source>
        <dbReference type="ARBA" id="ARBA00009780"/>
    </source>
</evidence>
<feature type="binding site" evidence="7">
    <location>
        <position position="27"/>
    </location>
    <ligand>
        <name>Ca(2+)</name>
        <dbReference type="ChEBI" id="CHEBI:29108"/>
    </ligand>
</feature>
<protein>
    <submittedName>
        <fullName evidence="10">Alkaline ceramidase-like protein</fullName>
    </submittedName>
</protein>
<evidence type="ECO:0000313" key="10">
    <source>
        <dbReference type="EMBL" id="ORY73392.1"/>
    </source>
</evidence>
<feature type="transmembrane region" description="Helical" evidence="9">
    <location>
        <begin position="126"/>
        <end position="144"/>
    </location>
</feature>
<dbReference type="Pfam" id="PF05875">
    <property type="entry name" value="Ceramidase"/>
    <property type="match status" value="1"/>
</dbReference>
<feature type="binding site" evidence="7">
    <location>
        <position position="28"/>
    </location>
    <ligand>
        <name>Ca(2+)</name>
        <dbReference type="ChEBI" id="CHEBI:29108"/>
    </ligand>
</feature>
<feature type="transmembrane region" description="Helical" evidence="9">
    <location>
        <begin position="233"/>
        <end position="251"/>
    </location>
</feature>
<feature type="binding site" evidence="8">
    <location>
        <position position="89"/>
    </location>
    <ligand>
        <name>Zn(2+)</name>
        <dbReference type="ChEBI" id="CHEBI:29105"/>
        <note>catalytic</note>
    </ligand>
</feature>
<dbReference type="PANTHER" id="PTHR46187">
    <property type="entry name" value="ALKALINE CERAMIDASE 3"/>
    <property type="match status" value="1"/>
</dbReference>
<keyword evidence="3 9" id="KW-0812">Transmembrane</keyword>
<keyword evidence="4" id="KW-0378">Hydrolase</keyword>
<keyword evidence="11" id="KW-1185">Reference proteome</keyword>
<dbReference type="GO" id="GO:0016811">
    <property type="term" value="F:hydrolase activity, acting on carbon-nitrogen (but not peptide) bonds, in linear amides"/>
    <property type="evidence" value="ECO:0007669"/>
    <property type="project" value="InterPro"/>
</dbReference>
<reference evidence="10 11" key="1">
    <citation type="submission" date="2016-07" db="EMBL/GenBank/DDBJ databases">
        <title>Pervasive Adenine N6-methylation of Active Genes in Fungi.</title>
        <authorList>
            <consortium name="DOE Joint Genome Institute"/>
            <person name="Mondo S.J."/>
            <person name="Dannebaum R.O."/>
            <person name="Kuo R.C."/>
            <person name="Labutti K."/>
            <person name="Haridas S."/>
            <person name="Kuo A."/>
            <person name="Salamov A."/>
            <person name="Ahrendt S.R."/>
            <person name="Lipzen A."/>
            <person name="Sullivan W."/>
            <person name="Andreopoulos W.B."/>
            <person name="Clum A."/>
            <person name="Lindquist E."/>
            <person name="Daum C."/>
            <person name="Ramamoorthy G.K."/>
            <person name="Gryganskyi A."/>
            <person name="Culley D."/>
            <person name="Magnuson J.K."/>
            <person name="James T.Y."/>
            <person name="O'Malley M.A."/>
            <person name="Stajich J.E."/>
            <person name="Spatafora J.W."/>
            <person name="Visel A."/>
            <person name="Grigoriev I.V."/>
        </authorList>
    </citation>
    <scope>NUCLEOTIDE SEQUENCE [LARGE SCALE GENOMIC DNA]</scope>
    <source>
        <strain evidence="10 11">12-1054</strain>
    </source>
</reference>
<proteinExistence type="inferred from homology"/>
<evidence type="ECO:0000256" key="6">
    <source>
        <dbReference type="ARBA" id="ARBA00023136"/>
    </source>
</evidence>
<dbReference type="EMBL" id="MCFI01000035">
    <property type="protein sequence ID" value="ORY73392.1"/>
    <property type="molecule type" value="Genomic_DNA"/>
</dbReference>